<keyword evidence="7" id="KW-1185">Reference proteome</keyword>
<dbReference type="PANTHER" id="PTHR33798">
    <property type="entry name" value="FLAVOPROTEIN OXYGENASE"/>
    <property type="match status" value="1"/>
</dbReference>
<dbReference type="SUPFAM" id="SSF50475">
    <property type="entry name" value="FMN-binding split barrel"/>
    <property type="match status" value="1"/>
</dbReference>
<keyword evidence="2" id="KW-0285">Flavoprotein</keyword>
<organism evidence="6 7">
    <name type="scientific">Paludifilum halophilum</name>
    <dbReference type="NCBI Taxonomy" id="1642702"/>
    <lineage>
        <taxon>Bacteria</taxon>
        <taxon>Bacillati</taxon>
        <taxon>Bacillota</taxon>
        <taxon>Bacilli</taxon>
        <taxon>Bacillales</taxon>
        <taxon>Thermoactinomycetaceae</taxon>
        <taxon>Paludifilum</taxon>
    </lineage>
</organism>
<proteinExistence type="inferred from homology"/>
<evidence type="ECO:0000256" key="1">
    <source>
        <dbReference type="ARBA" id="ARBA00001917"/>
    </source>
</evidence>
<evidence type="ECO:0000259" key="5">
    <source>
        <dbReference type="SMART" id="SM00903"/>
    </source>
</evidence>
<comment type="cofactor">
    <cofactor evidence="1">
        <name>FMN</name>
        <dbReference type="ChEBI" id="CHEBI:58210"/>
    </cofactor>
</comment>
<dbReference type="GO" id="GO:0016646">
    <property type="term" value="F:oxidoreductase activity, acting on the CH-NH group of donors, NAD or NADP as acceptor"/>
    <property type="evidence" value="ECO:0007669"/>
    <property type="project" value="UniProtKB-ARBA"/>
</dbReference>
<dbReference type="PANTHER" id="PTHR33798:SF5">
    <property type="entry name" value="FLAVIN REDUCTASE LIKE DOMAIN-CONTAINING PROTEIN"/>
    <property type="match status" value="1"/>
</dbReference>
<dbReference type="SMART" id="SM00903">
    <property type="entry name" value="Flavin_Reduct"/>
    <property type="match status" value="1"/>
</dbReference>
<reference evidence="6 7" key="1">
    <citation type="submission" date="2017-07" db="EMBL/GenBank/DDBJ databases">
        <title>The genome sequence of Paludifilum halophilum highlights mechanisms for microbial adaptation to high salt environemnts.</title>
        <authorList>
            <person name="Belbahri L."/>
        </authorList>
    </citation>
    <scope>NUCLEOTIDE SEQUENCE [LARGE SCALE GENOMIC DNA]</scope>
    <source>
        <strain evidence="6 7">DSM 102817</strain>
    </source>
</reference>
<comment type="similarity">
    <text evidence="4">Belongs to the flavoredoxin family.</text>
</comment>
<dbReference type="GO" id="GO:0010181">
    <property type="term" value="F:FMN binding"/>
    <property type="evidence" value="ECO:0007669"/>
    <property type="project" value="InterPro"/>
</dbReference>
<evidence type="ECO:0000256" key="3">
    <source>
        <dbReference type="ARBA" id="ARBA00022643"/>
    </source>
</evidence>
<evidence type="ECO:0000256" key="2">
    <source>
        <dbReference type="ARBA" id="ARBA00022630"/>
    </source>
</evidence>
<evidence type="ECO:0000256" key="4">
    <source>
        <dbReference type="ARBA" id="ARBA00038054"/>
    </source>
</evidence>
<accession>A0A235BC39</accession>
<evidence type="ECO:0000313" key="7">
    <source>
        <dbReference type="Proteomes" id="UP000215459"/>
    </source>
</evidence>
<dbReference type="OrthoDB" id="9794638at2"/>
<gene>
    <name evidence="6" type="ORF">CHM34_00830</name>
</gene>
<dbReference type="InterPro" id="IPR012349">
    <property type="entry name" value="Split_barrel_FMN-bd"/>
</dbReference>
<evidence type="ECO:0000313" key="6">
    <source>
        <dbReference type="EMBL" id="OYD09589.1"/>
    </source>
</evidence>
<dbReference type="EMBL" id="NOWF01000001">
    <property type="protein sequence ID" value="OYD09589.1"/>
    <property type="molecule type" value="Genomic_DNA"/>
</dbReference>
<protein>
    <recommendedName>
        <fullName evidence="5">Flavin reductase like domain-containing protein</fullName>
    </recommendedName>
</protein>
<comment type="caution">
    <text evidence="6">The sequence shown here is derived from an EMBL/GenBank/DDBJ whole genome shotgun (WGS) entry which is preliminary data.</text>
</comment>
<sequence>MKSVNPGTLSERENYKFLIGSIIPRPIAFVTTLSEKGVLNGAPFSFFNVVTSQPPMISVSIQRKNGQQKDTVRNAYFQKAFVVHITDESYIEAVNQTAANLKPDESEIKAAGLTPVKSEIIDVPGIHEAKIRLECRLEKVISLGEEETSCDLLIGRVVCYHIDDNLYDNGRIDAALFKPVSRLAGSNYAKLGEVFSLVRPQ</sequence>
<name>A0A235BC39_9BACL</name>
<dbReference type="AlphaFoldDB" id="A0A235BC39"/>
<dbReference type="Proteomes" id="UP000215459">
    <property type="component" value="Unassembled WGS sequence"/>
</dbReference>
<keyword evidence="3" id="KW-0288">FMN</keyword>
<feature type="domain" description="Flavin reductase like" evidence="5">
    <location>
        <begin position="20"/>
        <end position="174"/>
    </location>
</feature>
<dbReference type="RefSeq" id="WP_094262689.1">
    <property type="nucleotide sequence ID" value="NZ_NOWF01000001.1"/>
</dbReference>
<dbReference type="Gene3D" id="2.30.110.10">
    <property type="entry name" value="Electron Transport, Fmn-binding Protein, Chain A"/>
    <property type="match status" value="1"/>
</dbReference>
<dbReference type="InterPro" id="IPR002563">
    <property type="entry name" value="Flavin_Rdtase-like_dom"/>
</dbReference>
<dbReference type="Pfam" id="PF01613">
    <property type="entry name" value="Flavin_Reduct"/>
    <property type="match status" value="1"/>
</dbReference>